<organism evidence="9 10">
    <name type="scientific">Paenibacillus segetis</name>
    <dbReference type="NCBI Taxonomy" id="1325360"/>
    <lineage>
        <taxon>Bacteria</taxon>
        <taxon>Bacillati</taxon>
        <taxon>Bacillota</taxon>
        <taxon>Bacilli</taxon>
        <taxon>Bacillales</taxon>
        <taxon>Paenibacillaceae</taxon>
        <taxon>Paenibacillus</taxon>
    </lineage>
</organism>
<feature type="transmembrane region" description="Helical" evidence="7">
    <location>
        <begin position="297"/>
        <end position="316"/>
    </location>
</feature>
<keyword evidence="7" id="KW-1133">Transmembrane helix</keyword>
<evidence type="ECO:0000256" key="6">
    <source>
        <dbReference type="ARBA" id="ARBA00023136"/>
    </source>
</evidence>
<protein>
    <submittedName>
        <fullName evidence="9">Histidine kinase</fullName>
    </submittedName>
</protein>
<dbReference type="PANTHER" id="PTHR34220">
    <property type="entry name" value="SENSOR HISTIDINE KINASE YPDA"/>
    <property type="match status" value="1"/>
</dbReference>
<evidence type="ECO:0000313" key="9">
    <source>
        <dbReference type="EMBL" id="GGH29104.1"/>
    </source>
</evidence>
<dbReference type="GO" id="GO:0016301">
    <property type="term" value="F:kinase activity"/>
    <property type="evidence" value="ECO:0007669"/>
    <property type="project" value="UniProtKB-KW"/>
</dbReference>
<proteinExistence type="predicted"/>
<dbReference type="Proteomes" id="UP000659344">
    <property type="component" value="Unassembled WGS sequence"/>
</dbReference>
<evidence type="ECO:0000256" key="1">
    <source>
        <dbReference type="ARBA" id="ARBA00004651"/>
    </source>
</evidence>
<dbReference type="EMBL" id="BMFT01000001">
    <property type="protein sequence ID" value="GGH29104.1"/>
    <property type="molecule type" value="Genomic_DNA"/>
</dbReference>
<dbReference type="Pfam" id="PF02518">
    <property type="entry name" value="HATPase_c"/>
    <property type="match status" value="1"/>
</dbReference>
<evidence type="ECO:0000256" key="5">
    <source>
        <dbReference type="ARBA" id="ARBA00022777"/>
    </source>
</evidence>
<dbReference type="SMART" id="SM00387">
    <property type="entry name" value="HATPase_c"/>
    <property type="match status" value="1"/>
</dbReference>
<dbReference type="PANTHER" id="PTHR34220:SF7">
    <property type="entry name" value="SENSOR HISTIDINE KINASE YPDA"/>
    <property type="match status" value="1"/>
</dbReference>
<keyword evidence="3" id="KW-0597">Phosphoprotein</keyword>
<dbReference type="Gene3D" id="6.10.340.10">
    <property type="match status" value="1"/>
</dbReference>
<dbReference type="PROSITE" id="PS50885">
    <property type="entry name" value="HAMP"/>
    <property type="match status" value="1"/>
</dbReference>
<keyword evidence="5 9" id="KW-0418">Kinase</keyword>
<evidence type="ECO:0000256" key="3">
    <source>
        <dbReference type="ARBA" id="ARBA00022553"/>
    </source>
</evidence>
<dbReference type="Gene3D" id="3.30.565.10">
    <property type="entry name" value="Histidine kinase-like ATPase, C-terminal domain"/>
    <property type="match status" value="1"/>
</dbReference>
<keyword evidence="10" id="KW-1185">Reference proteome</keyword>
<dbReference type="RefSeq" id="WP_188540433.1">
    <property type="nucleotide sequence ID" value="NZ_BMFT01000001.1"/>
</dbReference>
<reference evidence="10" key="1">
    <citation type="journal article" date="2019" name="Int. J. Syst. Evol. Microbiol.">
        <title>The Global Catalogue of Microorganisms (GCM) 10K type strain sequencing project: providing services to taxonomists for standard genome sequencing and annotation.</title>
        <authorList>
            <consortium name="The Broad Institute Genomics Platform"/>
            <consortium name="The Broad Institute Genome Sequencing Center for Infectious Disease"/>
            <person name="Wu L."/>
            <person name="Ma J."/>
        </authorList>
    </citation>
    <scope>NUCLEOTIDE SEQUENCE [LARGE SCALE GENOMIC DNA]</scope>
    <source>
        <strain evidence="10">CGMCC 1.12769</strain>
    </source>
</reference>
<dbReference type="InterPro" id="IPR010559">
    <property type="entry name" value="Sig_transdc_His_kin_internal"/>
</dbReference>
<evidence type="ECO:0000259" key="8">
    <source>
        <dbReference type="PROSITE" id="PS50885"/>
    </source>
</evidence>
<keyword evidence="4" id="KW-0808">Transferase</keyword>
<evidence type="ECO:0000256" key="2">
    <source>
        <dbReference type="ARBA" id="ARBA00022475"/>
    </source>
</evidence>
<dbReference type="SMART" id="SM00304">
    <property type="entry name" value="HAMP"/>
    <property type="match status" value="1"/>
</dbReference>
<dbReference type="InterPro" id="IPR036890">
    <property type="entry name" value="HATPase_C_sf"/>
</dbReference>
<dbReference type="InterPro" id="IPR003594">
    <property type="entry name" value="HATPase_dom"/>
</dbReference>
<comment type="caution">
    <text evidence="9">The sequence shown here is derived from an EMBL/GenBank/DDBJ whole genome shotgun (WGS) entry which is preliminary data.</text>
</comment>
<feature type="transmembrane region" description="Helical" evidence="7">
    <location>
        <begin position="21"/>
        <end position="45"/>
    </location>
</feature>
<evidence type="ECO:0000256" key="7">
    <source>
        <dbReference type="SAM" id="Phobius"/>
    </source>
</evidence>
<keyword evidence="6 7" id="KW-0472">Membrane</keyword>
<evidence type="ECO:0000256" key="4">
    <source>
        <dbReference type="ARBA" id="ARBA00022679"/>
    </source>
</evidence>
<keyword evidence="2" id="KW-1003">Cell membrane</keyword>
<dbReference type="Gene3D" id="3.30.450.20">
    <property type="entry name" value="PAS domain"/>
    <property type="match status" value="1"/>
</dbReference>
<dbReference type="Pfam" id="PF06580">
    <property type="entry name" value="His_kinase"/>
    <property type="match status" value="1"/>
</dbReference>
<accession>A0ABQ1YK27</accession>
<sequence>MNDISKKRTFRSKIILFDITTTLIPIILCAIILGILMFTLLTGYIRNDIVFFIKETNNNFQNKTVLVEDTLLRIRNNKSISDYLTDIKDRSTSDVDYTEVETQFRQSVDLYSDKNTAKRDSPFLDKIYLYDHDGNAFKAFYNPPLQTLQLEYDKNYDMIYQDFLRSKEDVKFVVDGENINLLFTVYSDSMQNIGTLIFVINMSNVNEIMQQVDHYDHSFWYMFDGDGNTIVAHNADMITTEDKHQIINTYKQDAYEHKIENTNYLIYTERMNMDFNCAIGIPSNHLFTLLFNSIKSYVYIFSAIILLVLVFTVIFIRKLTKPLDEVASSIRLVGKGKFDIKMPEFTSREFAYISEVFNSMTDRINYLIKDVYEKQLIIKESELKFLQTQVNPHFMFNVLNTIALKAKMDNNDDVSKMISSFAGLIQASIYRTDKEKVPIKQELIYLEFYLYLQSYRFGDKLNYKIKYDDERLLELYVPKLAIQFIVENAVTHGIEPKFENGFVEVNIYAKNNCLFIEVKDDGVGFDSLEGRVELPLKTTNNKTDHNHVGLNNTYKIIQYFYGNDYGIDIYTKKNEGTIVTIQIPFDNGSNAEDDQHV</sequence>
<dbReference type="InterPro" id="IPR050640">
    <property type="entry name" value="Bact_2-comp_sensor_kinase"/>
</dbReference>
<dbReference type="SUPFAM" id="SSF55874">
    <property type="entry name" value="ATPase domain of HSP90 chaperone/DNA topoisomerase II/histidine kinase"/>
    <property type="match status" value="1"/>
</dbReference>
<evidence type="ECO:0000313" key="10">
    <source>
        <dbReference type="Proteomes" id="UP000659344"/>
    </source>
</evidence>
<name>A0ABQ1YK27_9BACL</name>
<comment type="subcellular location">
    <subcellularLocation>
        <location evidence="1">Cell membrane</location>
        <topology evidence="1">Multi-pass membrane protein</topology>
    </subcellularLocation>
</comment>
<feature type="domain" description="HAMP" evidence="8">
    <location>
        <begin position="317"/>
        <end position="369"/>
    </location>
</feature>
<gene>
    <name evidence="9" type="ORF">GCM10008013_31500</name>
</gene>
<keyword evidence="7" id="KW-0812">Transmembrane</keyword>
<dbReference type="InterPro" id="IPR003660">
    <property type="entry name" value="HAMP_dom"/>
</dbReference>
<dbReference type="CDD" id="cd06225">
    <property type="entry name" value="HAMP"/>
    <property type="match status" value="1"/>
</dbReference>